<dbReference type="FunFam" id="3.30.70.270:FF:000001">
    <property type="entry name" value="Diguanylate cyclase domain protein"/>
    <property type="match status" value="1"/>
</dbReference>
<protein>
    <recommendedName>
        <fullName evidence="6">Diguanylate cyclase</fullName>
    </recommendedName>
</protein>
<evidence type="ECO:0000259" key="3">
    <source>
        <dbReference type="PROSITE" id="PS50887"/>
    </source>
</evidence>
<dbReference type="GO" id="GO:0003824">
    <property type="term" value="F:catalytic activity"/>
    <property type="evidence" value="ECO:0007669"/>
    <property type="project" value="UniProtKB-ARBA"/>
</dbReference>
<evidence type="ECO:0008006" key="6">
    <source>
        <dbReference type="Google" id="ProtNLM"/>
    </source>
</evidence>
<dbReference type="Gene3D" id="3.30.70.270">
    <property type="match status" value="1"/>
</dbReference>
<dbReference type="InterPro" id="IPR035965">
    <property type="entry name" value="PAS-like_dom_sf"/>
</dbReference>
<dbReference type="NCBIfam" id="TIGR00254">
    <property type="entry name" value="GGDEF"/>
    <property type="match status" value="1"/>
</dbReference>
<dbReference type="SMART" id="SM00086">
    <property type="entry name" value="PAC"/>
    <property type="match status" value="2"/>
</dbReference>
<dbReference type="Pfam" id="PF13426">
    <property type="entry name" value="PAS_9"/>
    <property type="match status" value="2"/>
</dbReference>
<dbReference type="AlphaFoldDB" id="A0A178MHH2"/>
<accession>A0A178MHH2</accession>
<dbReference type="OrthoDB" id="7333362at2"/>
<dbReference type="InterPro" id="IPR000700">
    <property type="entry name" value="PAS-assoc_C"/>
</dbReference>
<dbReference type="PANTHER" id="PTHR44757">
    <property type="entry name" value="DIGUANYLATE CYCLASE DGCP"/>
    <property type="match status" value="1"/>
</dbReference>
<feature type="domain" description="PAC" evidence="2">
    <location>
        <begin position="363"/>
        <end position="415"/>
    </location>
</feature>
<reference evidence="4 5" key="1">
    <citation type="submission" date="2016-04" db="EMBL/GenBank/DDBJ databases">
        <title>Draft genome sequence of freshwater magnetotactic bacteria Magnetospirillum marisnigri SP-1 and Magnetospirillum moscoviense BB-1.</title>
        <authorList>
            <person name="Koziaeva V."/>
            <person name="Dziuba M.V."/>
            <person name="Ivanov T.M."/>
            <person name="Kuznetsov B."/>
            <person name="Grouzdev D.S."/>
        </authorList>
    </citation>
    <scope>NUCLEOTIDE SEQUENCE [LARGE SCALE GENOMIC DNA]</scope>
    <source>
        <strain evidence="4 5">SP-1</strain>
    </source>
</reference>
<dbReference type="InterPro" id="IPR043128">
    <property type="entry name" value="Rev_trsase/Diguanyl_cyclase"/>
</dbReference>
<dbReference type="SMART" id="SM00091">
    <property type="entry name" value="PAS"/>
    <property type="match status" value="3"/>
</dbReference>
<evidence type="ECO:0000259" key="1">
    <source>
        <dbReference type="PROSITE" id="PS50112"/>
    </source>
</evidence>
<evidence type="ECO:0000313" key="4">
    <source>
        <dbReference type="EMBL" id="OAN48126.1"/>
    </source>
</evidence>
<dbReference type="PROSITE" id="PS50112">
    <property type="entry name" value="PAS"/>
    <property type="match status" value="1"/>
</dbReference>
<feature type="domain" description="GGDEF" evidence="3">
    <location>
        <begin position="447"/>
        <end position="578"/>
    </location>
</feature>
<dbReference type="PANTHER" id="PTHR44757:SF2">
    <property type="entry name" value="BIOFILM ARCHITECTURE MAINTENANCE PROTEIN MBAA"/>
    <property type="match status" value="1"/>
</dbReference>
<sequence length="578" mass="63202">MTVIDTHGAAAERRRRGPRFGSNFMAVLEVSRDLVCLCEDGIILDINSAGIDLLAAKDSSALVGRTFCDLVGGDYVQVLEELLLLNEIESQAIPVAVRGLNGATLDVELQIHPARELGAGHAVVIARDISRQGHLARTARASEDRFRVLVEKSMHLIAQCHGGRVVYINDAGAAMLGALRAAELQGMAVADMFHGDYREIFASDLTMLLSEEGMMPVRMADRDGDAFDAQILVTPLPSVGSVPEYMIEARDISDHLRAVAALRHMNETLEHQVAERTRELAEERSKAVEARLFVESLLEAVPNPLWWKGIDGQYRGYNRAFREMHAIGAEEWIGRTMGELLDPDFVKTSHAADLQALGADKRVQFEGRLTLADGLAHDVVVSKIAWRSRADQPEGVIGVMMDITERKAMEAELRRLATTDALTGVFNRRYFMTTLGTEVERVHRHPRPLSALMLDIDHFKRINDTFGHPVGDKAIKAMADACTDAIRTVDALGRLGGEEFAILLPDTDLEAAMMVAERIRVAVSRICINTGIGDVVFTASIGVAQLIEADVSAEALLSRADAALYTAKNSGRNRVVAA</sequence>
<keyword evidence="5" id="KW-1185">Reference proteome</keyword>
<dbReference type="CDD" id="cd01949">
    <property type="entry name" value="GGDEF"/>
    <property type="match status" value="1"/>
</dbReference>
<dbReference type="Pfam" id="PF08448">
    <property type="entry name" value="PAS_4"/>
    <property type="match status" value="1"/>
</dbReference>
<evidence type="ECO:0000313" key="5">
    <source>
        <dbReference type="Proteomes" id="UP000078428"/>
    </source>
</evidence>
<dbReference type="SMART" id="SM00267">
    <property type="entry name" value="GGDEF"/>
    <property type="match status" value="1"/>
</dbReference>
<proteinExistence type="predicted"/>
<dbReference type="Gene3D" id="3.30.450.20">
    <property type="entry name" value="PAS domain"/>
    <property type="match status" value="3"/>
</dbReference>
<dbReference type="InterPro" id="IPR000014">
    <property type="entry name" value="PAS"/>
</dbReference>
<feature type="domain" description="PAS" evidence="1">
    <location>
        <begin position="290"/>
        <end position="344"/>
    </location>
</feature>
<dbReference type="CDD" id="cd00130">
    <property type="entry name" value="PAS"/>
    <property type="match status" value="2"/>
</dbReference>
<gene>
    <name evidence="4" type="ORF">A6A04_05055</name>
</gene>
<dbReference type="Pfam" id="PF00990">
    <property type="entry name" value="GGDEF"/>
    <property type="match status" value="1"/>
</dbReference>
<dbReference type="InterPro" id="IPR001610">
    <property type="entry name" value="PAC"/>
</dbReference>
<dbReference type="SUPFAM" id="SSF55785">
    <property type="entry name" value="PYP-like sensor domain (PAS domain)"/>
    <property type="match status" value="3"/>
</dbReference>
<dbReference type="InterPro" id="IPR013656">
    <property type="entry name" value="PAS_4"/>
</dbReference>
<dbReference type="InterPro" id="IPR000160">
    <property type="entry name" value="GGDEF_dom"/>
</dbReference>
<dbReference type="SUPFAM" id="SSF55073">
    <property type="entry name" value="Nucleotide cyclase"/>
    <property type="match status" value="1"/>
</dbReference>
<dbReference type="EMBL" id="LWQT01000077">
    <property type="protein sequence ID" value="OAN48126.1"/>
    <property type="molecule type" value="Genomic_DNA"/>
</dbReference>
<dbReference type="NCBIfam" id="TIGR00229">
    <property type="entry name" value="sensory_box"/>
    <property type="match status" value="2"/>
</dbReference>
<dbReference type="Proteomes" id="UP000078428">
    <property type="component" value="Unassembled WGS sequence"/>
</dbReference>
<dbReference type="PROSITE" id="PS50887">
    <property type="entry name" value="GGDEF"/>
    <property type="match status" value="1"/>
</dbReference>
<dbReference type="InterPro" id="IPR052155">
    <property type="entry name" value="Biofilm_reg_signaling"/>
</dbReference>
<evidence type="ECO:0000259" key="2">
    <source>
        <dbReference type="PROSITE" id="PS50113"/>
    </source>
</evidence>
<dbReference type="STRING" id="1285242.A6A04_05055"/>
<organism evidence="4 5">
    <name type="scientific">Paramagnetospirillum marisnigri</name>
    <dbReference type="NCBI Taxonomy" id="1285242"/>
    <lineage>
        <taxon>Bacteria</taxon>
        <taxon>Pseudomonadati</taxon>
        <taxon>Pseudomonadota</taxon>
        <taxon>Alphaproteobacteria</taxon>
        <taxon>Rhodospirillales</taxon>
        <taxon>Magnetospirillaceae</taxon>
        <taxon>Paramagnetospirillum</taxon>
    </lineage>
</organism>
<dbReference type="RefSeq" id="WP_068494362.1">
    <property type="nucleotide sequence ID" value="NZ_LWQT01000077.1"/>
</dbReference>
<comment type="caution">
    <text evidence="4">The sequence shown here is derived from an EMBL/GenBank/DDBJ whole genome shotgun (WGS) entry which is preliminary data.</text>
</comment>
<dbReference type="InterPro" id="IPR029787">
    <property type="entry name" value="Nucleotide_cyclase"/>
</dbReference>
<dbReference type="PROSITE" id="PS50113">
    <property type="entry name" value="PAC"/>
    <property type="match status" value="1"/>
</dbReference>
<name>A0A178MHH2_9PROT</name>